<comment type="subcellular location">
    <subcellularLocation>
        <location evidence="12 13">Cell membrane</location>
        <topology evidence="12 13">Multi-pass membrane protein</topology>
    </subcellularLocation>
    <subcellularLocation>
        <location evidence="1">Membrane</location>
        <topology evidence="1">Multi-pass membrane protein</topology>
    </subcellularLocation>
</comment>
<feature type="transmembrane region" description="Helical" evidence="12">
    <location>
        <begin position="65"/>
        <end position="88"/>
    </location>
</feature>
<evidence type="ECO:0000256" key="12">
    <source>
        <dbReference type="HAMAP-Rule" id="MF_01394"/>
    </source>
</evidence>
<dbReference type="EC" id="7.1.1.-" evidence="12"/>
<evidence type="ECO:0000256" key="6">
    <source>
        <dbReference type="ARBA" id="ARBA00022719"/>
    </source>
</evidence>
<gene>
    <name evidence="14" type="primary">ndhC</name>
    <name evidence="12" type="synonym">nuoA</name>
    <name evidence="14" type="ORF">GWR21_04405</name>
</gene>
<dbReference type="GO" id="GO:0008137">
    <property type="term" value="F:NADH dehydrogenase (ubiquinone) activity"/>
    <property type="evidence" value="ECO:0007669"/>
    <property type="project" value="InterPro"/>
</dbReference>
<dbReference type="Gene3D" id="1.20.58.1610">
    <property type="entry name" value="NADH:ubiquinone/plastoquinone oxidoreductase, chain 3"/>
    <property type="match status" value="1"/>
</dbReference>
<dbReference type="GO" id="GO:0030964">
    <property type="term" value="C:NADH dehydrogenase complex"/>
    <property type="evidence" value="ECO:0007669"/>
    <property type="project" value="TreeGrafter"/>
</dbReference>
<keyword evidence="15" id="KW-1185">Reference proteome</keyword>
<dbReference type="GO" id="GO:0005886">
    <property type="term" value="C:plasma membrane"/>
    <property type="evidence" value="ECO:0007669"/>
    <property type="project" value="UniProtKB-SubCell"/>
</dbReference>
<keyword evidence="11 12" id="KW-0472">Membrane</keyword>
<feature type="transmembrane region" description="Helical" evidence="12">
    <location>
        <begin position="13"/>
        <end position="34"/>
    </location>
</feature>
<comment type="function">
    <text evidence="12">NDH-1 shuttles electrons from NADH, via FMN and iron-sulfur (Fe-S) centers, to quinones in the respiratory chain. The immediate electron acceptor for the enzyme in this species is believed to be a menaquinone. Couples the redox reaction to proton translocation (for every two electrons transferred, four hydrogen ions are translocated across the cytoplasmic membrane), and thus conserves the redox energy in a proton gradient.</text>
</comment>
<evidence type="ECO:0000256" key="10">
    <source>
        <dbReference type="ARBA" id="ARBA00023075"/>
    </source>
</evidence>
<evidence type="ECO:0000256" key="13">
    <source>
        <dbReference type="RuleBase" id="RU003639"/>
    </source>
</evidence>
<reference evidence="14 15" key="1">
    <citation type="submission" date="2020-01" db="EMBL/GenBank/DDBJ databases">
        <title>Complete genome sequence of Chitinophaga sp. H33E-04 isolated from quinoa roots.</title>
        <authorList>
            <person name="Weon H.-Y."/>
            <person name="Lee S.A."/>
        </authorList>
    </citation>
    <scope>NUCLEOTIDE SEQUENCE [LARGE SCALE GENOMIC DNA]</scope>
    <source>
        <strain evidence="14 15">H33E-04</strain>
    </source>
</reference>
<keyword evidence="3 12" id="KW-0813">Transport</keyword>
<dbReference type="GO" id="GO:0048038">
    <property type="term" value="F:quinone binding"/>
    <property type="evidence" value="ECO:0007669"/>
    <property type="project" value="UniProtKB-KW"/>
</dbReference>
<keyword evidence="10" id="KW-0830">Ubiquinone</keyword>
<evidence type="ECO:0000256" key="4">
    <source>
        <dbReference type="ARBA" id="ARBA00022475"/>
    </source>
</evidence>
<dbReference type="PANTHER" id="PTHR11058">
    <property type="entry name" value="NADH-UBIQUINONE OXIDOREDUCTASE CHAIN 3"/>
    <property type="match status" value="1"/>
</dbReference>
<evidence type="ECO:0000256" key="1">
    <source>
        <dbReference type="ARBA" id="ARBA00004141"/>
    </source>
</evidence>
<evidence type="ECO:0000256" key="7">
    <source>
        <dbReference type="ARBA" id="ARBA00022967"/>
    </source>
</evidence>
<dbReference type="GO" id="GO:0050136">
    <property type="term" value="F:NADH dehydrogenase (quinone) (non-electrogenic) activity"/>
    <property type="evidence" value="ECO:0007669"/>
    <property type="project" value="UniProtKB-UniRule"/>
</dbReference>
<sequence>MGNESLSVPLWPLLLYACLVVVLLAAILTLSYILGQHHKERATGLPYEGGIEQTGNARIRFSAQFYLVAMLFVIFDVEAVFIMLWALGFYELGWPGYIGAAIFIAQLVVVLVYEWGIGALDIGADAKKILKIHKQKQLQHEMVVKQTG</sequence>
<accession>A0A6B9ZAM6</accession>
<keyword evidence="8 12" id="KW-1133">Transmembrane helix</keyword>
<keyword evidence="6 12" id="KW-0874">Quinone</keyword>
<evidence type="ECO:0000256" key="9">
    <source>
        <dbReference type="ARBA" id="ARBA00023027"/>
    </source>
</evidence>
<evidence type="ECO:0000313" key="14">
    <source>
        <dbReference type="EMBL" id="QHS58869.1"/>
    </source>
</evidence>
<dbReference type="InterPro" id="IPR000440">
    <property type="entry name" value="NADH_UbQ/plastoQ_OxRdtase_su3"/>
</dbReference>
<evidence type="ECO:0000256" key="5">
    <source>
        <dbReference type="ARBA" id="ARBA00022692"/>
    </source>
</evidence>
<feature type="transmembrane region" description="Helical" evidence="12">
    <location>
        <begin position="94"/>
        <end position="113"/>
    </location>
</feature>
<keyword evidence="7 12" id="KW-1278">Translocase</keyword>
<dbReference type="AlphaFoldDB" id="A0A6B9ZAM6"/>
<evidence type="ECO:0000256" key="11">
    <source>
        <dbReference type="ARBA" id="ARBA00023136"/>
    </source>
</evidence>
<keyword evidence="4 12" id="KW-1003">Cell membrane</keyword>
<comment type="subunit">
    <text evidence="12">NDH-1 is composed of 14 different subunits. Subunits NuoA, H, J, K, L, M, N constitute the membrane sector of the complex.</text>
</comment>
<proteinExistence type="inferred from homology"/>
<comment type="catalytic activity">
    <reaction evidence="12 13">
        <text>a quinone + NADH + 5 H(+)(in) = a quinol + NAD(+) + 4 H(+)(out)</text>
        <dbReference type="Rhea" id="RHEA:57888"/>
        <dbReference type="ChEBI" id="CHEBI:15378"/>
        <dbReference type="ChEBI" id="CHEBI:24646"/>
        <dbReference type="ChEBI" id="CHEBI:57540"/>
        <dbReference type="ChEBI" id="CHEBI:57945"/>
        <dbReference type="ChEBI" id="CHEBI:132124"/>
    </reaction>
</comment>
<dbReference type="EMBL" id="CP048113">
    <property type="protein sequence ID" value="QHS58869.1"/>
    <property type="molecule type" value="Genomic_DNA"/>
</dbReference>
<evidence type="ECO:0000256" key="3">
    <source>
        <dbReference type="ARBA" id="ARBA00022448"/>
    </source>
</evidence>
<dbReference type="InterPro" id="IPR038430">
    <property type="entry name" value="NDAH_ubi_oxred_su3_sf"/>
</dbReference>
<keyword evidence="5 12" id="KW-0812">Transmembrane</keyword>
<dbReference type="RefSeq" id="WP_162330572.1">
    <property type="nucleotide sequence ID" value="NZ_CP048113.1"/>
</dbReference>
<dbReference type="InterPro" id="IPR023043">
    <property type="entry name" value="NAD(P)H_OxRDtase_bac/plastid"/>
</dbReference>
<protein>
    <recommendedName>
        <fullName evidence="12">NADH-quinone oxidoreductase subunit A</fullName>
        <ecNumber evidence="12">7.1.1.-</ecNumber>
    </recommendedName>
    <alternativeName>
        <fullName evidence="12">NADH dehydrogenase I subunit A</fullName>
    </alternativeName>
    <alternativeName>
        <fullName evidence="12">NDH-1 subunit A</fullName>
    </alternativeName>
    <alternativeName>
        <fullName evidence="12">NUO1</fullName>
    </alternativeName>
</protein>
<dbReference type="KEGG" id="chih:GWR21_04405"/>
<dbReference type="Proteomes" id="UP000476411">
    <property type="component" value="Chromosome"/>
</dbReference>
<organism evidence="14 15">
    <name type="scientific">Chitinophaga agri</name>
    <dbReference type="NCBI Taxonomy" id="2703787"/>
    <lineage>
        <taxon>Bacteria</taxon>
        <taxon>Pseudomonadati</taxon>
        <taxon>Bacteroidota</taxon>
        <taxon>Chitinophagia</taxon>
        <taxon>Chitinophagales</taxon>
        <taxon>Chitinophagaceae</taxon>
        <taxon>Chitinophaga</taxon>
    </lineage>
</organism>
<evidence type="ECO:0000313" key="15">
    <source>
        <dbReference type="Proteomes" id="UP000476411"/>
    </source>
</evidence>
<comment type="similarity">
    <text evidence="2 12 13">Belongs to the complex I subunit 3 family.</text>
</comment>
<evidence type="ECO:0000256" key="2">
    <source>
        <dbReference type="ARBA" id="ARBA00008472"/>
    </source>
</evidence>
<evidence type="ECO:0000256" key="8">
    <source>
        <dbReference type="ARBA" id="ARBA00022989"/>
    </source>
</evidence>
<dbReference type="Pfam" id="PF00507">
    <property type="entry name" value="Oxidored_q4"/>
    <property type="match status" value="1"/>
</dbReference>
<dbReference type="PANTHER" id="PTHR11058:SF21">
    <property type="entry name" value="NADH-QUINONE OXIDOREDUCTASE SUBUNIT A"/>
    <property type="match status" value="1"/>
</dbReference>
<name>A0A6B9ZAM6_9BACT</name>
<keyword evidence="9 12" id="KW-0520">NAD</keyword>
<dbReference type="HAMAP" id="MF_01394">
    <property type="entry name" value="NDH1_NuoA"/>
    <property type="match status" value="1"/>
</dbReference>